<feature type="repeat" description="PPR" evidence="2">
    <location>
        <begin position="263"/>
        <end position="297"/>
    </location>
</feature>
<dbReference type="Pfam" id="PF20431">
    <property type="entry name" value="E_motif"/>
    <property type="match status" value="1"/>
</dbReference>
<dbReference type="GO" id="GO:0003723">
    <property type="term" value="F:RNA binding"/>
    <property type="evidence" value="ECO:0007669"/>
    <property type="project" value="InterPro"/>
</dbReference>
<dbReference type="Pfam" id="PF01535">
    <property type="entry name" value="PPR"/>
    <property type="match status" value="6"/>
</dbReference>
<dbReference type="InterPro" id="IPR046960">
    <property type="entry name" value="PPR_At4g14850-like_plant"/>
</dbReference>
<comment type="caution">
    <text evidence="3">The sequence shown here is derived from an EMBL/GenBank/DDBJ whole genome shotgun (WGS) entry which is preliminary data.</text>
</comment>
<evidence type="ECO:0000313" key="4">
    <source>
        <dbReference type="Proteomes" id="UP001159364"/>
    </source>
</evidence>
<dbReference type="EMBL" id="JAIWQS010000011">
    <property type="protein sequence ID" value="KAJ8750108.1"/>
    <property type="molecule type" value="Genomic_DNA"/>
</dbReference>
<name>A0AAV8SDJ0_9ROSI</name>
<dbReference type="InterPro" id="IPR002885">
    <property type="entry name" value="PPR_rpt"/>
</dbReference>
<sequence>MAHKIKLLYSLRQSLFLATSSSVTRQLLHGKFDPVKRWLKEFESSIHKGSPNFACKLNIINQCTRNAHLSGSQLGLGCWLGVSFVSGCTSISSPVAHSMDGYDVLVDDRDYSDGEDNSHTLWLFIRKFWLPFFFLVTTFSELRHPSLLIANAVFILFSTKPNPLSVFAFVEKLCKRLMRREPHLYLFKSLYANRVDVKDYKLLCLAIVEIRDQKMAEITLARRVFDEMEERDVVSWTAILDIHVEMGDLLEAITIFDEMPERTEVAWSAMIARYGQSGYPEELLELFRRMVEEGVRPNVFCFSFVLSALASMKAMGTGMSIHGHLIKTGMGKDISYHISLIELYSKCGEIKDARVVFDLILQKNVVSWNAMISGYSLNGKIEEAQKLFSIMPARNNVSWSTMIAYYLDHKEFEKVFEVCNEMLLLGESPNKSTFSSLLCACASIPSLEKGKGLHGKAVKLGFQLDVFVGTALIDMYAKAEDIESSKLIFNSMPKKNEISWTAMLQGLAESGFVEESLKLFQEMERSPSVSPNELMLLSVLFACSHSGLVDKGLEYFNSMETVYGIKPKARHYTCVVDMLCRAGHLSEAEDFIESMPFQPETNAWATLLSGCKTYKKEVLAEKVANKLSKMVEKNSAAFVLLSNIYASSGRWKDVVNVRKLMKEKNLKKSGGCSWVELRNQVHSFYSEDGSHSQSADICDILELLRFEMRPFQRFTD</sequence>
<dbReference type="InterPro" id="IPR011990">
    <property type="entry name" value="TPR-like_helical_dom_sf"/>
</dbReference>
<dbReference type="GO" id="GO:0009451">
    <property type="term" value="P:RNA modification"/>
    <property type="evidence" value="ECO:0007669"/>
    <property type="project" value="InterPro"/>
</dbReference>
<gene>
    <name evidence="3" type="ORF">K2173_014023</name>
</gene>
<dbReference type="FunFam" id="1.25.40.10:FF:001093">
    <property type="entry name" value="Pentatricopeptide repeat-containing protein At2g34400"/>
    <property type="match status" value="1"/>
</dbReference>
<dbReference type="InterPro" id="IPR046848">
    <property type="entry name" value="E_motif"/>
</dbReference>
<evidence type="ECO:0000256" key="1">
    <source>
        <dbReference type="ARBA" id="ARBA00022737"/>
    </source>
</evidence>
<protein>
    <recommendedName>
        <fullName evidence="5">Pentatricopeptide repeat-containing protein</fullName>
    </recommendedName>
</protein>
<reference evidence="3 4" key="1">
    <citation type="submission" date="2021-09" db="EMBL/GenBank/DDBJ databases">
        <title>Genomic insights and catalytic innovation underlie evolution of tropane alkaloids biosynthesis.</title>
        <authorList>
            <person name="Wang Y.-J."/>
            <person name="Tian T."/>
            <person name="Huang J.-P."/>
            <person name="Huang S.-X."/>
        </authorList>
    </citation>
    <scope>NUCLEOTIDE SEQUENCE [LARGE SCALE GENOMIC DNA]</scope>
    <source>
        <strain evidence="3">KIB-2018</strain>
        <tissue evidence="3">Leaf</tissue>
    </source>
</reference>
<accession>A0AAV8SDJ0</accession>
<organism evidence="3 4">
    <name type="scientific">Erythroxylum novogranatense</name>
    <dbReference type="NCBI Taxonomy" id="1862640"/>
    <lineage>
        <taxon>Eukaryota</taxon>
        <taxon>Viridiplantae</taxon>
        <taxon>Streptophyta</taxon>
        <taxon>Embryophyta</taxon>
        <taxon>Tracheophyta</taxon>
        <taxon>Spermatophyta</taxon>
        <taxon>Magnoliopsida</taxon>
        <taxon>eudicotyledons</taxon>
        <taxon>Gunneridae</taxon>
        <taxon>Pentapetalae</taxon>
        <taxon>rosids</taxon>
        <taxon>fabids</taxon>
        <taxon>Malpighiales</taxon>
        <taxon>Erythroxylaceae</taxon>
        <taxon>Erythroxylum</taxon>
    </lineage>
</organism>
<feature type="repeat" description="PPR" evidence="2">
    <location>
        <begin position="496"/>
        <end position="530"/>
    </location>
</feature>
<proteinExistence type="predicted"/>
<dbReference type="PANTHER" id="PTHR47926:SF419">
    <property type="entry name" value="(WILD MALAYSIAN BANANA) HYPOTHETICAL PROTEIN"/>
    <property type="match status" value="1"/>
</dbReference>
<feature type="repeat" description="PPR" evidence="2">
    <location>
        <begin position="232"/>
        <end position="262"/>
    </location>
</feature>
<evidence type="ECO:0000256" key="2">
    <source>
        <dbReference type="PROSITE-ProRule" id="PRU00708"/>
    </source>
</evidence>
<dbReference type="NCBIfam" id="TIGR00756">
    <property type="entry name" value="PPR"/>
    <property type="match status" value="6"/>
</dbReference>
<dbReference type="PANTHER" id="PTHR47926">
    <property type="entry name" value="PENTATRICOPEPTIDE REPEAT-CONTAINING PROTEIN"/>
    <property type="match status" value="1"/>
</dbReference>
<keyword evidence="1" id="KW-0677">Repeat</keyword>
<evidence type="ECO:0008006" key="5">
    <source>
        <dbReference type="Google" id="ProtNLM"/>
    </source>
</evidence>
<dbReference type="PROSITE" id="PS51375">
    <property type="entry name" value="PPR"/>
    <property type="match status" value="4"/>
</dbReference>
<dbReference type="Pfam" id="PF12854">
    <property type="entry name" value="PPR_1"/>
    <property type="match status" value="1"/>
</dbReference>
<dbReference type="Pfam" id="PF13041">
    <property type="entry name" value="PPR_2"/>
    <property type="match status" value="2"/>
</dbReference>
<evidence type="ECO:0000313" key="3">
    <source>
        <dbReference type="EMBL" id="KAJ8750108.1"/>
    </source>
</evidence>
<dbReference type="Gene3D" id="1.25.40.10">
    <property type="entry name" value="Tetratricopeptide repeat domain"/>
    <property type="match status" value="4"/>
</dbReference>
<dbReference type="AlphaFoldDB" id="A0AAV8SDJ0"/>
<feature type="repeat" description="PPR" evidence="2">
    <location>
        <begin position="364"/>
        <end position="398"/>
    </location>
</feature>
<dbReference type="Proteomes" id="UP001159364">
    <property type="component" value="Linkage Group LG11"/>
</dbReference>
<keyword evidence="4" id="KW-1185">Reference proteome</keyword>